<dbReference type="EMBL" id="JAWDGP010005399">
    <property type="protein sequence ID" value="KAK3757265.1"/>
    <property type="molecule type" value="Genomic_DNA"/>
</dbReference>
<comment type="caution">
    <text evidence="6">The sequence shown here is derived from an EMBL/GenBank/DDBJ whole genome shotgun (WGS) entry which is preliminary data.</text>
</comment>
<name>A0AAE0YUG4_9GAST</name>
<evidence type="ECO:0000259" key="5">
    <source>
        <dbReference type="PROSITE" id="PS51720"/>
    </source>
</evidence>
<evidence type="ECO:0000256" key="4">
    <source>
        <dbReference type="SAM" id="Phobius"/>
    </source>
</evidence>
<dbReference type="Pfam" id="PF04548">
    <property type="entry name" value="AIG1"/>
    <property type="match status" value="1"/>
</dbReference>
<dbReference type="Proteomes" id="UP001283361">
    <property type="component" value="Unassembled WGS sequence"/>
</dbReference>
<evidence type="ECO:0000256" key="1">
    <source>
        <dbReference type="ARBA" id="ARBA00008535"/>
    </source>
</evidence>
<comment type="similarity">
    <text evidence="1">Belongs to the TRAFAC class TrmE-Era-EngA-EngB-Septin-like GTPase superfamily. AIG1/Toc34/Toc159-like paraseptin GTPase family. IAN subfamily.</text>
</comment>
<feature type="domain" description="AIG1-type G" evidence="5">
    <location>
        <begin position="6"/>
        <end position="216"/>
    </location>
</feature>
<evidence type="ECO:0000256" key="2">
    <source>
        <dbReference type="ARBA" id="ARBA00022741"/>
    </source>
</evidence>
<feature type="transmembrane region" description="Helical" evidence="4">
    <location>
        <begin position="344"/>
        <end position="371"/>
    </location>
</feature>
<protein>
    <recommendedName>
        <fullName evidence="5">AIG1-type G domain-containing protein</fullName>
    </recommendedName>
</protein>
<accession>A0AAE0YUG4</accession>
<keyword evidence="4" id="KW-0472">Membrane</keyword>
<keyword evidence="2" id="KW-0547">Nucleotide-binding</keyword>
<evidence type="ECO:0000313" key="6">
    <source>
        <dbReference type="EMBL" id="KAK3757265.1"/>
    </source>
</evidence>
<dbReference type="SUPFAM" id="SSF52540">
    <property type="entry name" value="P-loop containing nucleoside triphosphate hydrolases"/>
    <property type="match status" value="1"/>
</dbReference>
<keyword evidence="7" id="KW-1185">Reference proteome</keyword>
<proteinExistence type="inferred from homology"/>
<dbReference type="PANTHER" id="PTHR10903:SF184">
    <property type="entry name" value="GTP-BINDING PROTEIN A"/>
    <property type="match status" value="1"/>
</dbReference>
<dbReference type="Gene3D" id="3.40.50.300">
    <property type="entry name" value="P-loop containing nucleotide triphosphate hydrolases"/>
    <property type="match status" value="1"/>
</dbReference>
<evidence type="ECO:0000256" key="3">
    <source>
        <dbReference type="ARBA" id="ARBA00023134"/>
    </source>
</evidence>
<dbReference type="InterPro" id="IPR045058">
    <property type="entry name" value="GIMA/IAN/Toc"/>
</dbReference>
<keyword evidence="4" id="KW-1133">Transmembrane helix</keyword>
<dbReference type="PANTHER" id="PTHR10903">
    <property type="entry name" value="GTPASE, IMAP FAMILY MEMBER-RELATED"/>
    <property type="match status" value="1"/>
</dbReference>
<dbReference type="GO" id="GO:0005525">
    <property type="term" value="F:GTP binding"/>
    <property type="evidence" value="ECO:0007669"/>
    <property type="project" value="UniProtKB-KW"/>
</dbReference>
<sequence length="438" mass="48201">MAWEKSPELNLLLIGKTGVGKSLTGNSILGKNAFTVSSQTESMTASTDFDVREYNGILIKVVDLPGVCDTNLNEEEGFKLVETRIKEGMVLSPEGYDGFLYVGKYGNRFTDEDKRVFGFLKKIFGEDFAKQMCILVLTCGDNFEKDHEEDGLTFENWCQNEKGHFRYVMEECGNRIMLFDNKTKDETEKTKQIDELLSFVTAINTKYTDDNFERAKLSKDVEQYKQEQILTEVSLLLDKLQETKGKFSKDKLLELSSDCFQVLLFNQKLDKQTSFSKKIEEKLEDLKKTVNYFCGFYLHNQDEIKENQEKAMEEIRNMEKIIEYETHQLHLIYKESKKQFRRSTFLLVGFALVCALTGVGAAAAVGGAVALAGAGGAAAVTGSAGGTAAVAAGVEAAVAVGSTVAAKAAAIAGSAGGVIGGVTSALTGRALHKKINEQ</sequence>
<gene>
    <name evidence="6" type="ORF">RRG08_047456</name>
</gene>
<keyword evidence="4" id="KW-0812">Transmembrane</keyword>
<dbReference type="FunFam" id="3.40.50.300:FF:000840">
    <property type="entry name" value="Immune-associated nucleotide-binding protein 9"/>
    <property type="match status" value="1"/>
</dbReference>
<dbReference type="AlphaFoldDB" id="A0AAE0YUG4"/>
<keyword evidence="3" id="KW-0342">GTP-binding</keyword>
<evidence type="ECO:0000313" key="7">
    <source>
        <dbReference type="Proteomes" id="UP001283361"/>
    </source>
</evidence>
<dbReference type="InterPro" id="IPR027417">
    <property type="entry name" value="P-loop_NTPase"/>
</dbReference>
<dbReference type="InterPro" id="IPR006703">
    <property type="entry name" value="G_AIG1"/>
</dbReference>
<organism evidence="6 7">
    <name type="scientific">Elysia crispata</name>
    <name type="common">lettuce slug</name>
    <dbReference type="NCBI Taxonomy" id="231223"/>
    <lineage>
        <taxon>Eukaryota</taxon>
        <taxon>Metazoa</taxon>
        <taxon>Spiralia</taxon>
        <taxon>Lophotrochozoa</taxon>
        <taxon>Mollusca</taxon>
        <taxon>Gastropoda</taxon>
        <taxon>Heterobranchia</taxon>
        <taxon>Euthyneura</taxon>
        <taxon>Panpulmonata</taxon>
        <taxon>Sacoglossa</taxon>
        <taxon>Placobranchoidea</taxon>
        <taxon>Plakobranchidae</taxon>
        <taxon>Elysia</taxon>
    </lineage>
</organism>
<reference evidence="6" key="1">
    <citation type="journal article" date="2023" name="G3 (Bethesda)">
        <title>A reference genome for the long-term kleptoplast-retaining sea slug Elysia crispata morphotype clarki.</title>
        <authorList>
            <person name="Eastman K.E."/>
            <person name="Pendleton A.L."/>
            <person name="Shaikh M.A."/>
            <person name="Suttiyut T."/>
            <person name="Ogas R."/>
            <person name="Tomko P."/>
            <person name="Gavelis G."/>
            <person name="Widhalm J.R."/>
            <person name="Wisecaver J.H."/>
        </authorList>
    </citation>
    <scope>NUCLEOTIDE SEQUENCE</scope>
    <source>
        <strain evidence="6">ECLA1</strain>
    </source>
</reference>
<dbReference type="PROSITE" id="PS51720">
    <property type="entry name" value="G_AIG1"/>
    <property type="match status" value="1"/>
</dbReference>